<protein>
    <submittedName>
        <fullName evidence="2">Uncharacterized protein</fullName>
    </submittedName>
</protein>
<feature type="compositionally biased region" description="Basic and acidic residues" evidence="1">
    <location>
        <begin position="75"/>
        <end position="84"/>
    </location>
</feature>
<evidence type="ECO:0000313" key="3">
    <source>
        <dbReference type="Proteomes" id="UP001302126"/>
    </source>
</evidence>
<reference evidence="2" key="2">
    <citation type="submission" date="2023-05" db="EMBL/GenBank/DDBJ databases">
        <authorList>
            <consortium name="Lawrence Berkeley National Laboratory"/>
            <person name="Steindorff A."/>
            <person name="Hensen N."/>
            <person name="Bonometti L."/>
            <person name="Westerberg I."/>
            <person name="Brannstrom I.O."/>
            <person name="Guillou S."/>
            <person name="Cros-Aarteil S."/>
            <person name="Calhoun S."/>
            <person name="Haridas S."/>
            <person name="Kuo A."/>
            <person name="Mondo S."/>
            <person name="Pangilinan J."/>
            <person name="Riley R."/>
            <person name="Labutti K."/>
            <person name="Andreopoulos B."/>
            <person name="Lipzen A."/>
            <person name="Chen C."/>
            <person name="Yanf M."/>
            <person name="Daum C."/>
            <person name="Ng V."/>
            <person name="Clum A."/>
            <person name="Ohm R."/>
            <person name="Martin F."/>
            <person name="Silar P."/>
            <person name="Natvig D."/>
            <person name="Lalanne C."/>
            <person name="Gautier V."/>
            <person name="Ament-Velasquez S.L."/>
            <person name="Kruys A."/>
            <person name="Hutchinson M.I."/>
            <person name="Powell A.J."/>
            <person name="Barry K."/>
            <person name="Miller A.N."/>
            <person name="Grigoriev I.V."/>
            <person name="Debuchy R."/>
            <person name="Gladieux P."/>
            <person name="Thoren M.H."/>
            <person name="Johannesson H."/>
        </authorList>
    </citation>
    <scope>NUCLEOTIDE SEQUENCE</scope>
    <source>
        <strain evidence="2">PSN309</strain>
    </source>
</reference>
<name>A0AAN6X4Z7_9PEZI</name>
<organism evidence="2 3">
    <name type="scientific">Podospora australis</name>
    <dbReference type="NCBI Taxonomy" id="1536484"/>
    <lineage>
        <taxon>Eukaryota</taxon>
        <taxon>Fungi</taxon>
        <taxon>Dikarya</taxon>
        <taxon>Ascomycota</taxon>
        <taxon>Pezizomycotina</taxon>
        <taxon>Sordariomycetes</taxon>
        <taxon>Sordariomycetidae</taxon>
        <taxon>Sordariales</taxon>
        <taxon>Podosporaceae</taxon>
        <taxon>Podospora</taxon>
    </lineage>
</organism>
<evidence type="ECO:0000313" key="2">
    <source>
        <dbReference type="EMBL" id="KAK4191487.1"/>
    </source>
</evidence>
<evidence type="ECO:0000256" key="1">
    <source>
        <dbReference type="SAM" id="MobiDB-lite"/>
    </source>
</evidence>
<dbReference type="AlphaFoldDB" id="A0AAN6X4Z7"/>
<proteinExistence type="predicted"/>
<keyword evidence="3" id="KW-1185">Reference proteome</keyword>
<gene>
    <name evidence="2" type="ORF">QBC35DRAFT_375758</name>
</gene>
<comment type="caution">
    <text evidence="2">The sequence shown here is derived from an EMBL/GenBank/DDBJ whole genome shotgun (WGS) entry which is preliminary data.</text>
</comment>
<dbReference type="EMBL" id="MU864359">
    <property type="protein sequence ID" value="KAK4191487.1"/>
    <property type="molecule type" value="Genomic_DNA"/>
</dbReference>
<sequence>MTESKASKIDRVQANLPLPEDPPVASDWNSADQRKTGSGQGGAVSSKLGTSEGSSAGLREPASTGPENVDMSTIGRERVEKSSK</sequence>
<feature type="compositionally biased region" description="Basic and acidic residues" evidence="1">
    <location>
        <begin position="1"/>
        <end position="11"/>
    </location>
</feature>
<reference evidence="2" key="1">
    <citation type="journal article" date="2023" name="Mol. Phylogenet. Evol.">
        <title>Genome-scale phylogeny and comparative genomics of the fungal order Sordariales.</title>
        <authorList>
            <person name="Hensen N."/>
            <person name="Bonometti L."/>
            <person name="Westerberg I."/>
            <person name="Brannstrom I.O."/>
            <person name="Guillou S."/>
            <person name="Cros-Aarteil S."/>
            <person name="Calhoun S."/>
            <person name="Haridas S."/>
            <person name="Kuo A."/>
            <person name="Mondo S."/>
            <person name="Pangilinan J."/>
            <person name="Riley R."/>
            <person name="LaButti K."/>
            <person name="Andreopoulos B."/>
            <person name="Lipzen A."/>
            <person name="Chen C."/>
            <person name="Yan M."/>
            <person name="Daum C."/>
            <person name="Ng V."/>
            <person name="Clum A."/>
            <person name="Steindorff A."/>
            <person name="Ohm R.A."/>
            <person name="Martin F."/>
            <person name="Silar P."/>
            <person name="Natvig D.O."/>
            <person name="Lalanne C."/>
            <person name="Gautier V."/>
            <person name="Ament-Velasquez S.L."/>
            <person name="Kruys A."/>
            <person name="Hutchinson M.I."/>
            <person name="Powell A.J."/>
            <person name="Barry K."/>
            <person name="Miller A.N."/>
            <person name="Grigoriev I.V."/>
            <person name="Debuchy R."/>
            <person name="Gladieux P."/>
            <person name="Hiltunen Thoren M."/>
            <person name="Johannesson H."/>
        </authorList>
    </citation>
    <scope>NUCLEOTIDE SEQUENCE</scope>
    <source>
        <strain evidence="2">PSN309</strain>
    </source>
</reference>
<feature type="region of interest" description="Disordered" evidence="1">
    <location>
        <begin position="1"/>
        <end position="84"/>
    </location>
</feature>
<accession>A0AAN6X4Z7</accession>
<dbReference type="Proteomes" id="UP001302126">
    <property type="component" value="Unassembled WGS sequence"/>
</dbReference>